<comment type="caution">
    <text evidence="2">The sequence shown here is derived from an EMBL/GenBank/DDBJ whole genome shotgun (WGS) entry which is preliminary data.</text>
</comment>
<evidence type="ECO:0000313" key="2">
    <source>
        <dbReference type="EMBL" id="TRY86818.1"/>
    </source>
</evidence>
<feature type="compositionally biased region" description="Basic and acidic residues" evidence="1">
    <location>
        <begin position="24"/>
        <end position="37"/>
    </location>
</feature>
<feature type="compositionally biased region" description="Basic and acidic residues" evidence="1">
    <location>
        <begin position="63"/>
        <end position="76"/>
    </location>
</feature>
<dbReference type="Proteomes" id="UP000316079">
    <property type="component" value="Unassembled WGS sequence"/>
</dbReference>
<sequence>MEIGLRWNLAVNCRVIYEPRKISEVRLSRDGDSEPGRGVEGGGVSEKVELTALRWIILASRQDKNVARSGEKDGKPAEATGSHYQGPSVCDQLGKFAGDEQRCGKRSSPSGLSQGRRQI</sequence>
<evidence type="ECO:0000256" key="1">
    <source>
        <dbReference type="SAM" id="MobiDB-lite"/>
    </source>
</evidence>
<organism evidence="2 3">
    <name type="scientific">Danionella cerebrum</name>
    <dbReference type="NCBI Taxonomy" id="2873325"/>
    <lineage>
        <taxon>Eukaryota</taxon>
        <taxon>Metazoa</taxon>
        <taxon>Chordata</taxon>
        <taxon>Craniata</taxon>
        <taxon>Vertebrata</taxon>
        <taxon>Euteleostomi</taxon>
        <taxon>Actinopterygii</taxon>
        <taxon>Neopterygii</taxon>
        <taxon>Teleostei</taxon>
        <taxon>Ostariophysi</taxon>
        <taxon>Cypriniformes</taxon>
        <taxon>Danionidae</taxon>
        <taxon>Danioninae</taxon>
        <taxon>Danionella</taxon>
    </lineage>
</organism>
<proteinExistence type="predicted"/>
<protein>
    <submittedName>
        <fullName evidence="2">Uncharacterized protein</fullName>
    </submittedName>
</protein>
<name>A0A553QA52_9TELE</name>
<accession>A0A553QA52</accession>
<feature type="compositionally biased region" description="Polar residues" evidence="1">
    <location>
        <begin position="107"/>
        <end position="119"/>
    </location>
</feature>
<feature type="region of interest" description="Disordered" evidence="1">
    <location>
        <begin position="24"/>
        <end position="43"/>
    </location>
</feature>
<gene>
    <name evidence="2" type="ORF">DNTS_020537</name>
</gene>
<evidence type="ECO:0000313" key="3">
    <source>
        <dbReference type="Proteomes" id="UP000316079"/>
    </source>
</evidence>
<feature type="region of interest" description="Disordered" evidence="1">
    <location>
        <begin position="63"/>
        <end position="119"/>
    </location>
</feature>
<keyword evidence="3" id="KW-1185">Reference proteome</keyword>
<dbReference type="AlphaFoldDB" id="A0A553QA52"/>
<reference evidence="2 3" key="1">
    <citation type="journal article" date="2019" name="Sci. Data">
        <title>Hybrid genome assembly and annotation of Danionella translucida.</title>
        <authorList>
            <person name="Kadobianskyi M."/>
            <person name="Schulze L."/>
            <person name="Schuelke M."/>
            <person name="Judkewitz B."/>
        </authorList>
    </citation>
    <scope>NUCLEOTIDE SEQUENCE [LARGE SCALE GENOMIC DNA]</scope>
    <source>
        <strain evidence="2 3">Bolton</strain>
    </source>
</reference>
<dbReference type="EMBL" id="SRMA01026179">
    <property type="protein sequence ID" value="TRY86818.1"/>
    <property type="molecule type" value="Genomic_DNA"/>
</dbReference>